<evidence type="ECO:0000256" key="2">
    <source>
        <dbReference type="ARBA" id="ARBA00022833"/>
    </source>
</evidence>
<dbReference type="SMART" id="SM00184">
    <property type="entry name" value="RING"/>
    <property type="match status" value="2"/>
</dbReference>
<dbReference type="EMBL" id="JAZGQO010000007">
    <property type="protein sequence ID" value="KAK6182509.1"/>
    <property type="molecule type" value="Genomic_DNA"/>
</dbReference>
<keyword evidence="1 3" id="KW-0863">Zinc-finger</keyword>
<accession>A0AAN8K0E5</accession>
<keyword evidence="7" id="KW-1185">Reference proteome</keyword>
<keyword evidence="2" id="KW-0862">Zinc</keyword>
<name>A0AAN8K0E5_PATCE</name>
<evidence type="ECO:0000313" key="7">
    <source>
        <dbReference type="Proteomes" id="UP001347796"/>
    </source>
</evidence>
<feature type="compositionally biased region" description="Basic and acidic residues" evidence="4">
    <location>
        <begin position="298"/>
        <end position="310"/>
    </location>
</feature>
<dbReference type="CDD" id="cd16677">
    <property type="entry name" value="RING-H2_RNF32_rpt1"/>
    <property type="match status" value="1"/>
</dbReference>
<comment type="caution">
    <text evidence="6">The sequence shown here is derived from an EMBL/GenBank/DDBJ whole genome shotgun (WGS) entry which is preliminary data.</text>
</comment>
<dbReference type="Pfam" id="PF00612">
    <property type="entry name" value="IQ"/>
    <property type="match status" value="1"/>
</dbReference>
<organism evidence="6 7">
    <name type="scientific">Patella caerulea</name>
    <name type="common">Rayed Mediterranean limpet</name>
    <dbReference type="NCBI Taxonomy" id="87958"/>
    <lineage>
        <taxon>Eukaryota</taxon>
        <taxon>Metazoa</taxon>
        <taxon>Spiralia</taxon>
        <taxon>Lophotrochozoa</taxon>
        <taxon>Mollusca</taxon>
        <taxon>Gastropoda</taxon>
        <taxon>Patellogastropoda</taxon>
        <taxon>Patelloidea</taxon>
        <taxon>Patellidae</taxon>
        <taxon>Patella</taxon>
    </lineage>
</organism>
<evidence type="ECO:0000256" key="4">
    <source>
        <dbReference type="SAM" id="MobiDB-lite"/>
    </source>
</evidence>
<feature type="region of interest" description="Disordered" evidence="4">
    <location>
        <begin position="298"/>
        <end position="320"/>
    </location>
</feature>
<dbReference type="Proteomes" id="UP001347796">
    <property type="component" value="Unassembled WGS sequence"/>
</dbReference>
<dbReference type="InterPro" id="IPR000048">
    <property type="entry name" value="IQ_motif_EF-hand-BS"/>
</dbReference>
<dbReference type="PANTHER" id="PTHR14991:SF0">
    <property type="entry name" value="RING FINGER PROTEIN 32"/>
    <property type="match status" value="1"/>
</dbReference>
<dbReference type="Pfam" id="PF13639">
    <property type="entry name" value="zf-RING_2"/>
    <property type="match status" value="1"/>
</dbReference>
<dbReference type="InterPro" id="IPR042862">
    <property type="entry name" value="RNF32"/>
</dbReference>
<evidence type="ECO:0000313" key="6">
    <source>
        <dbReference type="EMBL" id="KAK6182509.1"/>
    </source>
</evidence>
<evidence type="ECO:0000259" key="5">
    <source>
        <dbReference type="PROSITE" id="PS50089"/>
    </source>
</evidence>
<dbReference type="PANTHER" id="PTHR14991">
    <property type="entry name" value="RING FINGER PROTEIN 32"/>
    <property type="match status" value="1"/>
</dbReference>
<evidence type="ECO:0000256" key="1">
    <source>
        <dbReference type="ARBA" id="ARBA00022771"/>
    </source>
</evidence>
<dbReference type="Gene3D" id="1.20.5.190">
    <property type="match status" value="1"/>
</dbReference>
<dbReference type="CDD" id="cd23767">
    <property type="entry name" value="IQCD"/>
    <property type="match status" value="1"/>
</dbReference>
<dbReference type="SUPFAM" id="SSF57850">
    <property type="entry name" value="RING/U-box"/>
    <property type="match status" value="2"/>
</dbReference>
<dbReference type="PROSITE" id="PS50096">
    <property type="entry name" value="IQ"/>
    <property type="match status" value="1"/>
</dbReference>
<gene>
    <name evidence="6" type="ORF">SNE40_010182</name>
</gene>
<dbReference type="InterPro" id="IPR013083">
    <property type="entry name" value="Znf_RING/FYVE/PHD"/>
</dbReference>
<dbReference type="PROSITE" id="PS50089">
    <property type="entry name" value="ZF_RING_2"/>
    <property type="match status" value="2"/>
</dbReference>
<keyword evidence="1 3" id="KW-0479">Metal-binding</keyword>
<evidence type="ECO:0000256" key="3">
    <source>
        <dbReference type="PROSITE-ProRule" id="PRU00175"/>
    </source>
</evidence>
<feature type="domain" description="RING-type" evidence="5">
    <location>
        <begin position="116"/>
        <end position="158"/>
    </location>
</feature>
<proteinExistence type="predicted"/>
<protein>
    <recommendedName>
        <fullName evidence="5">RING-type domain-containing protein</fullName>
    </recommendedName>
</protein>
<dbReference type="GO" id="GO:0008270">
    <property type="term" value="F:zinc ion binding"/>
    <property type="evidence" value="ECO:0007669"/>
    <property type="project" value="UniProtKB-KW"/>
</dbReference>
<feature type="domain" description="RING-type" evidence="5">
    <location>
        <begin position="367"/>
        <end position="399"/>
    </location>
</feature>
<dbReference type="SMART" id="SM00015">
    <property type="entry name" value="IQ"/>
    <property type="match status" value="1"/>
</dbReference>
<dbReference type="InterPro" id="IPR001841">
    <property type="entry name" value="Znf_RING"/>
</dbReference>
<dbReference type="AlphaFoldDB" id="A0AAN8K0E5"/>
<reference evidence="6 7" key="1">
    <citation type="submission" date="2024-01" db="EMBL/GenBank/DDBJ databases">
        <title>The genome of the rayed Mediterranean limpet Patella caerulea (Linnaeus, 1758).</title>
        <authorList>
            <person name="Anh-Thu Weber A."/>
            <person name="Halstead-Nussloch G."/>
        </authorList>
    </citation>
    <scope>NUCLEOTIDE SEQUENCE [LARGE SCALE GENOMIC DNA]</scope>
    <source>
        <strain evidence="6">AATW-2023a</strain>
        <tissue evidence="6">Whole specimen</tissue>
    </source>
</reference>
<sequence length="409" mass="47295">MSGINSTTLAAVALQDHYTRTLALGKTFGPKQIGLGPAAKAKQKKEVRSVVDTGRVKTRPKQSNEQEEYVLDAKPPPLTLAQKFGLIDAPQKLLTEEEWQGVKSKSNTREDSHQPCVICKEDFGLQQQVLLSCSHVFHRACLHAFERYTGKKTCPMCRREQYQSRVIHEGSKQHKIKSATRIQAVWRGHVVRCWYRKFRESVPPTDPNLRKKFYEEKLQSITDRMVRSCDFQVNDFLRELDQSLQASRNVFKNFDAMFHIVSEDEWEQIQLKAVQREEMDCPICLQSLADIEDKMETAVVQDKPKSKNENRSINSRHKRSKQCKQELSCIQKVIKQQNSDDLKNKINVESEINHEEKKSFAKSRKTVLLSCSHVFHETCLMTLEELSMGEIRNLCPVCRTLYQKKVINL</sequence>
<dbReference type="Gene3D" id="3.30.40.10">
    <property type="entry name" value="Zinc/RING finger domain, C3HC4 (zinc finger)"/>
    <property type="match status" value="2"/>
</dbReference>